<dbReference type="InterPro" id="IPR000415">
    <property type="entry name" value="Nitroreductase-like"/>
</dbReference>
<proteinExistence type="predicted"/>
<dbReference type="Gene3D" id="3.40.109.10">
    <property type="entry name" value="NADH Oxidase"/>
    <property type="match status" value="1"/>
</dbReference>
<dbReference type="Proteomes" id="UP000812013">
    <property type="component" value="Unassembled WGS sequence"/>
</dbReference>
<evidence type="ECO:0000313" key="2">
    <source>
        <dbReference type="Proteomes" id="UP000812013"/>
    </source>
</evidence>
<comment type="caution">
    <text evidence="1">The sequence shown here is derived from an EMBL/GenBank/DDBJ whole genome shotgun (WGS) entry which is preliminary data.</text>
</comment>
<accession>A0ABS6ZGE4</accession>
<feature type="non-terminal residue" evidence="1">
    <location>
        <position position="1"/>
    </location>
</feature>
<evidence type="ECO:0008006" key="3">
    <source>
        <dbReference type="Google" id="ProtNLM"/>
    </source>
</evidence>
<name>A0ABS6ZGE4_9ACTN</name>
<sequence>ADAADPAAGGLPARWDLLARTRWPAAAPASPVSLAEVAATVCAPVRFEVDNPYPEHRAYPSPRAKFPVRLVAQDGGVGRFPRPEAGDALRVPAVPAGPVGEGGDHIRTFALPEALPPFYGPLRTVLTGLETGHVLASLALLGRALGRPLTVAGPSGATEAWAGPLPGAAVPGYVMTPEPGKAPEPGTAPEPGPTTWNDVVWQRNSGRAPRGVSGFTGAHRPAPAALWRAALDTLAGSARGLGALLPARSALGLFCWVREVEGVADGCYGIGFDGTARRVGDLASARGALLVDSAAAPGLAFELDACNLVWLVTADLTAACHAPDAPAPQVAADLLAVAGWTAQHLSYAMAAHGLFARPLRSYDAEGAAAALGLGPDRVPVYQLACGPNRFTEAALDVRRYPGDCA</sequence>
<dbReference type="SUPFAM" id="SSF55469">
    <property type="entry name" value="FMN-dependent nitroreductase-like"/>
    <property type="match status" value="1"/>
</dbReference>
<evidence type="ECO:0000313" key="1">
    <source>
        <dbReference type="EMBL" id="MBW5486818.1"/>
    </source>
</evidence>
<reference evidence="1 2" key="1">
    <citation type="submission" date="2019-12" db="EMBL/GenBank/DDBJ databases">
        <title>Genome sequence of Streptomyces bambusae.</title>
        <authorList>
            <person name="Bansal K."/>
            <person name="Choksket S."/>
            <person name="Korpole S."/>
            <person name="Patil P.B."/>
        </authorList>
    </citation>
    <scope>NUCLEOTIDE SEQUENCE [LARGE SCALE GENOMIC DNA]</scope>
    <source>
        <strain evidence="1 2">SK60</strain>
    </source>
</reference>
<organism evidence="1 2">
    <name type="scientific">Streptomyces bambusae</name>
    <dbReference type="NCBI Taxonomy" id="1550616"/>
    <lineage>
        <taxon>Bacteria</taxon>
        <taxon>Bacillati</taxon>
        <taxon>Actinomycetota</taxon>
        <taxon>Actinomycetes</taxon>
        <taxon>Kitasatosporales</taxon>
        <taxon>Streptomycetaceae</taxon>
        <taxon>Streptomyces</taxon>
    </lineage>
</organism>
<protein>
    <recommendedName>
        <fullName evidence="3">Nitroreductase</fullName>
    </recommendedName>
</protein>
<gene>
    <name evidence="1" type="ORF">GPJ59_34530</name>
</gene>
<keyword evidence="2" id="KW-1185">Reference proteome</keyword>
<dbReference type="EMBL" id="WTFF01000494">
    <property type="protein sequence ID" value="MBW5486818.1"/>
    <property type="molecule type" value="Genomic_DNA"/>
</dbReference>